<protein>
    <submittedName>
        <fullName evidence="5">Uncharacterized protein</fullName>
    </submittedName>
</protein>
<gene>
    <name evidence="5" type="ordered locus">CNE00220</name>
</gene>
<organism evidence="5 6">
    <name type="scientific">Cryptococcus deneoformans (strain JEC21 / ATCC MYA-565)</name>
    <name type="common">Cryptococcus neoformans var. neoformans serotype D</name>
    <dbReference type="NCBI Taxonomy" id="214684"/>
    <lineage>
        <taxon>Eukaryota</taxon>
        <taxon>Fungi</taxon>
        <taxon>Dikarya</taxon>
        <taxon>Basidiomycota</taxon>
        <taxon>Agaricomycotina</taxon>
        <taxon>Tremellomycetes</taxon>
        <taxon>Tremellales</taxon>
        <taxon>Cryptococcaceae</taxon>
        <taxon>Cryptococcus</taxon>
        <taxon>Cryptococcus neoformans species complex</taxon>
    </lineage>
</organism>
<evidence type="ECO:0000256" key="2">
    <source>
        <dbReference type="ARBA" id="ARBA00022763"/>
    </source>
</evidence>
<dbReference type="HOGENOM" id="CLU_1677812_0_0_1"/>
<dbReference type="InterPro" id="IPR010760">
    <property type="entry name" value="DNA-repair_Swi5"/>
</dbReference>
<evidence type="ECO:0000313" key="6">
    <source>
        <dbReference type="Proteomes" id="UP000002149"/>
    </source>
</evidence>
<dbReference type="PANTHER" id="PTHR28529">
    <property type="entry name" value="DNA REPAIR PROTEIN SWI5 HOMOLOG"/>
    <property type="match status" value="1"/>
</dbReference>
<evidence type="ECO:0000256" key="1">
    <source>
        <dbReference type="ARBA" id="ARBA00008060"/>
    </source>
</evidence>
<dbReference type="OrthoDB" id="255837at2759"/>
<dbReference type="KEGG" id="cne:CNE00220"/>
<keyword evidence="3" id="KW-0234">DNA repair</keyword>
<dbReference type="RefSeq" id="XP_570717.1">
    <property type="nucleotide sequence ID" value="XM_570717.2"/>
</dbReference>
<dbReference type="STRING" id="214684.Q5KHF8"/>
<dbReference type="PANTHER" id="PTHR28529:SF2">
    <property type="entry name" value="DNA REPAIR PROTEIN SWI5 HOMOLOG"/>
    <property type="match status" value="1"/>
</dbReference>
<dbReference type="AlphaFoldDB" id="Q5KHF8"/>
<accession>Q55T25</accession>
<name>Q5KHF8_CRYD1</name>
<accession>Q5KHF8</accession>
<feature type="region of interest" description="Disordered" evidence="4">
    <location>
        <begin position="1"/>
        <end position="21"/>
    </location>
</feature>
<dbReference type="GO" id="GO:0000724">
    <property type="term" value="P:double-strand break repair via homologous recombination"/>
    <property type="evidence" value="ECO:0000318"/>
    <property type="project" value="GO_Central"/>
</dbReference>
<reference evidence="5 6" key="1">
    <citation type="journal article" date="2005" name="Science">
        <title>The genome of the basidiomycetous yeast and human pathogen Cryptococcus neoformans.</title>
        <authorList>
            <person name="Loftus B.J."/>
            <person name="Fung E."/>
            <person name="Roncaglia P."/>
            <person name="Rowley D."/>
            <person name="Amedeo P."/>
            <person name="Bruno D."/>
            <person name="Vamathevan J."/>
            <person name="Miranda M."/>
            <person name="Anderson I.J."/>
            <person name="Fraser J.A."/>
            <person name="Allen J.E."/>
            <person name="Bosdet I.E."/>
            <person name="Brent M.R."/>
            <person name="Chiu R."/>
            <person name="Doering T.L."/>
            <person name="Donlin M.J."/>
            <person name="D'Souza C.A."/>
            <person name="Fox D.S."/>
            <person name="Grinberg V."/>
            <person name="Fu J."/>
            <person name="Fukushima M."/>
            <person name="Haas B.J."/>
            <person name="Huang J.C."/>
            <person name="Janbon G."/>
            <person name="Jones S.J."/>
            <person name="Koo H.L."/>
            <person name="Krzywinski M.I."/>
            <person name="Kwon-Chung J.K."/>
            <person name="Lengeler K.B."/>
            <person name="Maiti R."/>
            <person name="Marra M.A."/>
            <person name="Marra R.E."/>
            <person name="Mathewson C.A."/>
            <person name="Mitchell T.G."/>
            <person name="Pertea M."/>
            <person name="Riggs F.R."/>
            <person name="Salzberg S.L."/>
            <person name="Schein J.E."/>
            <person name="Shvartsbeyn A."/>
            <person name="Shin H."/>
            <person name="Shumway M."/>
            <person name="Specht C.A."/>
            <person name="Suh B.B."/>
            <person name="Tenney A."/>
            <person name="Utterback T.R."/>
            <person name="Wickes B.L."/>
            <person name="Wortman J.R."/>
            <person name="Wye N.H."/>
            <person name="Kronstad J.W."/>
            <person name="Lodge J.K."/>
            <person name="Heitman J."/>
            <person name="Davis R.W."/>
            <person name="Fraser C.M."/>
            <person name="Hyman R.W."/>
        </authorList>
    </citation>
    <scope>NUCLEOTIDE SEQUENCE [LARGE SCALE GENOMIC DNA]</scope>
    <source>
        <strain evidence="6">JEC21 / ATCC MYA-565</strain>
    </source>
</reference>
<dbReference type="Pfam" id="PF07061">
    <property type="entry name" value="Swi5"/>
    <property type="match status" value="1"/>
</dbReference>
<dbReference type="InParanoid" id="Q5KHF8"/>
<dbReference type="GeneID" id="3257500"/>
<sequence>MSTPTSNKGRGNPIHRPKDTPFTVHNSILHDQKLRALRAEAEALRLQLGDKDPKTIVQKHIQRLHTYNEIKDGTQALIGRVRLKFMMHTSSYRDNIDKGLFRSYKVRAHDQPDYQRGPSRARTAAYRLIWKTRGEIQAGSVLQIFRAEVKRAMGEMK</sequence>
<evidence type="ECO:0000256" key="4">
    <source>
        <dbReference type="SAM" id="MobiDB-lite"/>
    </source>
</evidence>
<keyword evidence="2" id="KW-0227">DNA damage</keyword>
<dbReference type="GO" id="GO:0032798">
    <property type="term" value="C:Swi5-Sfr1 complex"/>
    <property type="evidence" value="ECO:0000318"/>
    <property type="project" value="GO_Central"/>
</dbReference>
<keyword evidence="6" id="KW-1185">Reference proteome</keyword>
<dbReference type="Gene3D" id="1.20.5.170">
    <property type="match status" value="1"/>
</dbReference>
<dbReference type="Proteomes" id="UP000002149">
    <property type="component" value="Chromosome 5"/>
</dbReference>
<evidence type="ECO:0000313" key="5">
    <source>
        <dbReference type="EMBL" id="AAW43410.1"/>
    </source>
</evidence>
<dbReference type="VEuPathDB" id="FungiDB:CNE00220"/>
<evidence type="ECO:0000256" key="3">
    <source>
        <dbReference type="ARBA" id="ARBA00023204"/>
    </source>
</evidence>
<dbReference type="PaxDb" id="214684-Q5KHF8"/>
<comment type="similarity">
    <text evidence="1">Belongs to the SWI5/SAE3 family.</text>
</comment>
<proteinExistence type="inferred from homology"/>
<dbReference type="EMBL" id="AE017345">
    <property type="protein sequence ID" value="AAW43410.1"/>
    <property type="molecule type" value="Genomic_DNA"/>
</dbReference>